<dbReference type="Proteomes" id="UP000598971">
    <property type="component" value="Unassembled WGS sequence"/>
</dbReference>
<accession>A0A8J8FFX3</accession>
<name>A0A8J8FFX3_9BACT</name>
<reference evidence="1" key="1">
    <citation type="submission" date="2019-10" db="EMBL/GenBank/DDBJ databases">
        <title>Draft genome sequence of Panacibacter sp. KCS-6.</title>
        <authorList>
            <person name="Yim K.J."/>
        </authorList>
    </citation>
    <scope>NUCLEOTIDE SEQUENCE</scope>
    <source>
        <strain evidence="1">KCS-6</strain>
    </source>
</reference>
<dbReference type="Pfam" id="PF11751">
    <property type="entry name" value="PorP_SprF"/>
    <property type="match status" value="1"/>
</dbReference>
<keyword evidence="2" id="KW-1185">Reference proteome</keyword>
<proteinExistence type="predicted"/>
<dbReference type="AlphaFoldDB" id="A0A8J8FFX3"/>
<dbReference type="RefSeq" id="WP_171606293.1">
    <property type="nucleotide sequence ID" value="NZ_WHPF01000002.1"/>
</dbReference>
<organism evidence="1 2">
    <name type="scientific">Limnovirga soli</name>
    <dbReference type="NCBI Taxonomy" id="2656915"/>
    <lineage>
        <taxon>Bacteria</taxon>
        <taxon>Pseudomonadati</taxon>
        <taxon>Bacteroidota</taxon>
        <taxon>Chitinophagia</taxon>
        <taxon>Chitinophagales</taxon>
        <taxon>Chitinophagaceae</taxon>
        <taxon>Limnovirga</taxon>
    </lineage>
</organism>
<dbReference type="NCBIfam" id="TIGR03519">
    <property type="entry name" value="T9SS_PorP_fam"/>
    <property type="match status" value="1"/>
</dbReference>
<comment type="caution">
    <text evidence="1">The sequence shown here is derived from an EMBL/GenBank/DDBJ whole genome shotgun (WGS) entry which is preliminary data.</text>
</comment>
<gene>
    <name evidence="1" type="ORF">GD597_02780</name>
</gene>
<dbReference type="EMBL" id="WHPF01000002">
    <property type="protein sequence ID" value="NNV54369.1"/>
    <property type="molecule type" value="Genomic_DNA"/>
</dbReference>
<protein>
    <submittedName>
        <fullName evidence="1">Type IX secretion system membrane protein PorP/SprF</fullName>
    </submittedName>
</protein>
<dbReference type="InterPro" id="IPR019861">
    <property type="entry name" value="PorP/SprF_Bacteroidetes"/>
</dbReference>
<evidence type="ECO:0000313" key="2">
    <source>
        <dbReference type="Proteomes" id="UP000598971"/>
    </source>
</evidence>
<evidence type="ECO:0000313" key="1">
    <source>
        <dbReference type="EMBL" id="NNV54369.1"/>
    </source>
</evidence>
<sequence>MKYFSTLLIFCLHVSTGNCQQKAHYTQYILNQYIINPALTGIENYIDVKVSHRQQWTGLDGAPVTSYISIQGPIAKKDYRTTATSFRVPGENPRGNAYWDNYTAAEPHHGIGIQFIKDVTGPLSNVGAYATYAYHIGISPRTNLAAGMGVGLTRFGLDASKLEFNTTVDPVVYTSNLINTTKLDFNAGLYLYSSDYFIGLSAQQLIPSRIDFSNNIITTQTGKMVPHLFATAGYRFLLNENFNLTSSIMLKYIQPLAIQPELNLKLQYNDLLWTGASYRYKDGFAAMLGINVLNFFNISYSYDYSTSSLSTYTKNTHEFILGFLLNNKYADTCPKAFW</sequence>